<keyword evidence="1" id="KW-0472">Membrane</keyword>
<keyword evidence="4" id="KW-1185">Reference proteome</keyword>
<keyword evidence="1" id="KW-1133">Transmembrane helix</keyword>
<dbReference type="Proteomes" id="UP000008701">
    <property type="component" value="Chromosome"/>
</dbReference>
<evidence type="ECO:0000313" key="4">
    <source>
        <dbReference type="Proteomes" id="UP000008701"/>
    </source>
</evidence>
<protein>
    <recommendedName>
        <fullName evidence="2">Inner membrane protein YgaP-like transmembrane domain-containing protein</fullName>
    </recommendedName>
</protein>
<feature type="transmembrane region" description="Helical" evidence="1">
    <location>
        <begin position="30"/>
        <end position="55"/>
    </location>
</feature>
<sequence length="67" mass="7326">MNIDRLVFAIAGCFVLASVLLSIYHNQNWLWFTGFVGLNLFQAAFTGFCPLALVLKAAGIKSGEAFK</sequence>
<dbReference type="Pfam" id="PF11127">
    <property type="entry name" value="YgaP-like_TM"/>
    <property type="match status" value="1"/>
</dbReference>
<evidence type="ECO:0000256" key="1">
    <source>
        <dbReference type="SAM" id="Phobius"/>
    </source>
</evidence>
<dbReference type="Gene3D" id="6.10.140.1340">
    <property type="match status" value="1"/>
</dbReference>
<dbReference type="EMBL" id="CP000492">
    <property type="protein sequence ID" value="ABL65132.1"/>
    <property type="molecule type" value="Genomic_DNA"/>
</dbReference>
<keyword evidence="1" id="KW-0812">Transmembrane</keyword>
<accession>A1BFF5</accession>
<organism evidence="3 4">
    <name type="scientific">Chlorobium phaeobacteroides (strain DSM 266 / SMG 266 / 2430)</name>
    <dbReference type="NCBI Taxonomy" id="290317"/>
    <lineage>
        <taxon>Bacteria</taxon>
        <taxon>Pseudomonadati</taxon>
        <taxon>Chlorobiota</taxon>
        <taxon>Chlorobiia</taxon>
        <taxon>Chlorobiales</taxon>
        <taxon>Chlorobiaceae</taxon>
        <taxon>Chlorobium/Pelodictyon group</taxon>
        <taxon>Chlorobium</taxon>
    </lineage>
</organism>
<reference evidence="3 4" key="1">
    <citation type="submission" date="2006-12" db="EMBL/GenBank/DDBJ databases">
        <title>Complete sequence of Chlorobium phaeobacteroides DSM 266.</title>
        <authorList>
            <consortium name="US DOE Joint Genome Institute"/>
            <person name="Copeland A."/>
            <person name="Lucas S."/>
            <person name="Lapidus A."/>
            <person name="Barry K."/>
            <person name="Detter J.C."/>
            <person name="Glavina del Rio T."/>
            <person name="Hammon N."/>
            <person name="Israni S."/>
            <person name="Pitluck S."/>
            <person name="Goltsman E."/>
            <person name="Schmutz J."/>
            <person name="Larimer F."/>
            <person name="Land M."/>
            <person name="Hauser L."/>
            <person name="Mikhailova N."/>
            <person name="Li T."/>
            <person name="Overmann J."/>
            <person name="Bryant D.A."/>
            <person name="Richardson P."/>
        </authorList>
    </citation>
    <scope>NUCLEOTIDE SEQUENCE [LARGE SCALE GENOMIC DNA]</scope>
    <source>
        <strain evidence="3 4">DSM 266</strain>
    </source>
</reference>
<gene>
    <name evidence="3" type="ordered locus">Cpha266_1091</name>
</gene>
<dbReference type="OrthoDB" id="9799383at2"/>
<name>A1BFF5_CHLPD</name>
<proteinExistence type="predicted"/>
<dbReference type="STRING" id="290317.Cpha266_1091"/>
<dbReference type="InterPro" id="IPR021309">
    <property type="entry name" value="YgaP-like_TM"/>
</dbReference>
<evidence type="ECO:0000259" key="2">
    <source>
        <dbReference type="Pfam" id="PF11127"/>
    </source>
</evidence>
<dbReference type="eggNOG" id="ENOG5032YCZ">
    <property type="taxonomic scope" value="Bacteria"/>
</dbReference>
<dbReference type="KEGG" id="cph:Cpha266_1091"/>
<evidence type="ECO:0000313" key="3">
    <source>
        <dbReference type="EMBL" id="ABL65132.1"/>
    </source>
</evidence>
<dbReference type="RefSeq" id="WP_011744958.1">
    <property type="nucleotide sequence ID" value="NC_008639.1"/>
</dbReference>
<dbReference type="HOGENOM" id="CLU_190060_0_1_10"/>
<feature type="domain" description="Inner membrane protein YgaP-like transmembrane" evidence="2">
    <location>
        <begin position="2"/>
        <end position="56"/>
    </location>
</feature>
<dbReference type="AlphaFoldDB" id="A1BFF5"/>
<feature type="transmembrane region" description="Helical" evidence="1">
    <location>
        <begin position="7"/>
        <end position="24"/>
    </location>
</feature>